<proteinExistence type="predicted"/>
<sequence length="155" mass="17200">MGLFGKKRDQQQPVLGPVTVERLLAVCREAGLQVEAMTTGDYLVEYNGLQIVVAHAQDHVALGTYVLAGEGENYSSAFSVANDWVIEHNNGNNGPVAFITEQAFEGAMRVVVHCEYRILDGLELTDAQFRDEVLYGLDGVARGIYRFVEFRDSRM</sequence>
<dbReference type="Proteomes" id="UP000244754">
    <property type="component" value="Chromosome"/>
</dbReference>
<reference evidence="2" key="1">
    <citation type="submission" date="2018-01" db="EMBL/GenBank/DDBJ databases">
        <authorList>
            <person name="Li J."/>
        </authorList>
    </citation>
    <scope>NUCLEOTIDE SEQUENCE [LARGE SCALE GENOMIC DNA]</scope>
    <source>
        <strain evidence="2">2184</strain>
    </source>
</reference>
<dbReference type="EMBL" id="CP026948">
    <property type="protein sequence ID" value="AWB84088.1"/>
    <property type="molecule type" value="Genomic_DNA"/>
</dbReference>
<organism evidence="1 2">
    <name type="scientific">Corynebacterium liangguodongii</name>
    <dbReference type="NCBI Taxonomy" id="2079535"/>
    <lineage>
        <taxon>Bacteria</taxon>
        <taxon>Bacillati</taxon>
        <taxon>Actinomycetota</taxon>
        <taxon>Actinomycetes</taxon>
        <taxon>Mycobacteriales</taxon>
        <taxon>Corynebacteriaceae</taxon>
        <taxon>Corynebacterium</taxon>
    </lineage>
</organism>
<protein>
    <submittedName>
        <fullName evidence="1">Uncharacterized protein</fullName>
    </submittedName>
</protein>
<dbReference type="AlphaFoldDB" id="A0A2S0WE93"/>
<keyword evidence="2" id="KW-1185">Reference proteome</keyword>
<gene>
    <name evidence="1" type="ORF">C3E79_06020</name>
</gene>
<name>A0A2S0WE93_9CORY</name>
<evidence type="ECO:0000313" key="1">
    <source>
        <dbReference type="EMBL" id="AWB84088.1"/>
    </source>
</evidence>
<dbReference type="KEGG" id="clia:C3E79_06020"/>
<dbReference type="OrthoDB" id="9896764at2"/>
<accession>A0A2S0WE93</accession>
<evidence type="ECO:0000313" key="2">
    <source>
        <dbReference type="Proteomes" id="UP000244754"/>
    </source>
</evidence>
<dbReference type="RefSeq" id="WP_108404097.1">
    <property type="nucleotide sequence ID" value="NZ_CP026948.1"/>
</dbReference>